<comment type="subcellular location">
    <subcellularLocation>
        <location evidence="1">Membrane</location>
        <topology evidence="1">Multi-pass membrane protein</topology>
    </subcellularLocation>
</comment>
<feature type="compositionally biased region" description="Pro residues" evidence="6">
    <location>
        <begin position="48"/>
        <end position="65"/>
    </location>
</feature>
<feature type="transmembrane region" description="Helical" evidence="5">
    <location>
        <begin position="164"/>
        <end position="183"/>
    </location>
</feature>
<evidence type="ECO:0000313" key="7">
    <source>
        <dbReference type="Ensembl" id="ENSEBUP00000018184.1"/>
    </source>
</evidence>
<reference evidence="7" key="2">
    <citation type="submission" date="2025-09" db="UniProtKB">
        <authorList>
            <consortium name="Ensembl"/>
        </authorList>
    </citation>
    <scope>IDENTIFICATION</scope>
</reference>
<feature type="transmembrane region" description="Helical" evidence="5">
    <location>
        <begin position="251"/>
        <end position="273"/>
    </location>
</feature>
<accession>A0A8C4QNN6</accession>
<keyword evidence="4 5" id="KW-0472">Membrane</keyword>
<feature type="transmembrane region" description="Helical" evidence="5">
    <location>
        <begin position="285"/>
        <end position="306"/>
    </location>
</feature>
<dbReference type="GeneTree" id="ENSGT01050000244890"/>
<evidence type="ECO:0000256" key="2">
    <source>
        <dbReference type="ARBA" id="ARBA00022692"/>
    </source>
</evidence>
<feature type="transmembrane region" description="Helical" evidence="5">
    <location>
        <begin position="133"/>
        <end position="152"/>
    </location>
</feature>
<protein>
    <submittedName>
        <fullName evidence="7">Fas apoptotic inhibitory molecule 2a</fullName>
    </submittedName>
</protein>
<evidence type="ECO:0000256" key="6">
    <source>
        <dbReference type="SAM" id="MobiDB-lite"/>
    </source>
</evidence>
<dbReference type="GO" id="GO:0005794">
    <property type="term" value="C:Golgi apparatus"/>
    <property type="evidence" value="ECO:0007669"/>
    <property type="project" value="TreeGrafter"/>
</dbReference>
<dbReference type="Pfam" id="PF01027">
    <property type="entry name" value="Bax1-I"/>
    <property type="match status" value="1"/>
</dbReference>
<feature type="transmembrane region" description="Helical" evidence="5">
    <location>
        <begin position="189"/>
        <end position="209"/>
    </location>
</feature>
<dbReference type="PANTHER" id="PTHR23291:SF78">
    <property type="entry name" value="FAS APOPTOTIC INHIBITORY MOLECULE 2 ISOFORM X1"/>
    <property type="match status" value="1"/>
</dbReference>
<dbReference type="GO" id="GO:0005783">
    <property type="term" value="C:endoplasmic reticulum"/>
    <property type="evidence" value="ECO:0007669"/>
    <property type="project" value="TreeGrafter"/>
</dbReference>
<sequence>MNRPACATPGRQLVAGSGIGIRTQAGQLFSASKVHSQGIDNPAQDDLPTPPPVVTFPPSSTPPPSYSEAMGGGDDVVSSSEEFTMGCWDDKTVRRVFVRKVYLILMLQLLVTFSIVMVFTYCNTVQMFVKSSLAMYWSSYAVFLTTYLILCCCTTLRRKFPYNIILLILYTLALSYLAGVIASFYTTQSVVLCLGLTALVCFAVTLFCFQTKYDFTSCHGLLYSLLMVVFLTGLVACFTIPFGYLPWLQTIYGGLGALVFTLFLVFDTQLLLGNRRYSLSPEEHVFAALSLYLDIIYIFTFFLNIFGTRN</sequence>
<evidence type="ECO:0000256" key="4">
    <source>
        <dbReference type="ARBA" id="ARBA00023136"/>
    </source>
</evidence>
<dbReference type="InterPro" id="IPR006214">
    <property type="entry name" value="Bax_inhibitor_1-related"/>
</dbReference>
<evidence type="ECO:0000256" key="5">
    <source>
        <dbReference type="RuleBase" id="RU004379"/>
    </source>
</evidence>
<dbReference type="PANTHER" id="PTHR23291">
    <property type="entry name" value="BAX INHIBITOR-RELATED"/>
    <property type="match status" value="1"/>
</dbReference>
<name>A0A8C4QNN6_EPTBU</name>
<evidence type="ECO:0000256" key="3">
    <source>
        <dbReference type="ARBA" id="ARBA00022989"/>
    </source>
</evidence>
<dbReference type="CDD" id="cd10428">
    <property type="entry name" value="LFG_like"/>
    <property type="match status" value="1"/>
</dbReference>
<dbReference type="Proteomes" id="UP000694388">
    <property type="component" value="Unplaced"/>
</dbReference>
<evidence type="ECO:0000313" key="8">
    <source>
        <dbReference type="Proteomes" id="UP000694388"/>
    </source>
</evidence>
<dbReference type="Ensembl" id="ENSEBUT00000018760.1">
    <property type="protein sequence ID" value="ENSEBUP00000018184.1"/>
    <property type="gene ID" value="ENSEBUG00000011343.1"/>
</dbReference>
<reference evidence="7" key="1">
    <citation type="submission" date="2025-08" db="UniProtKB">
        <authorList>
            <consortium name="Ensembl"/>
        </authorList>
    </citation>
    <scope>IDENTIFICATION</scope>
</reference>
<keyword evidence="2 5" id="KW-0812">Transmembrane</keyword>
<dbReference type="GO" id="GO:0016020">
    <property type="term" value="C:membrane"/>
    <property type="evidence" value="ECO:0007669"/>
    <property type="project" value="UniProtKB-SubCell"/>
</dbReference>
<keyword evidence="3 5" id="KW-1133">Transmembrane helix</keyword>
<feature type="transmembrane region" description="Helical" evidence="5">
    <location>
        <begin position="101"/>
        <end position="121"/>
    </location>
</feature>
<organism evidence="7 8">
    <name type="scientific">Eptatretus burgeri</name>
    <name type="common">Inshore hagfish</name>
    <dbReference type="NCBI Taxonomy" id="7764"/>
    <lineage>
        <taxon>Eukaryota</taxon>
        <taxon>Metazoa</taxon>
        <taxon>Chordata</taxon>
        <taxon>Craniata</taxon>
        <taxon>Vertebrata</taxon>
        <taxon>Cyclostomata</taxon>
        <taxon>Myxini</taxon>
        <taxon>Myxiniformes</taxon>
        <taxon>Myxinidae</taxon>
        <taxon>Eptatretinae</taxon>
        <taxon>Eptatretus</taxon>
    </lineage>
</organism>
<comment type="similarity">
    <text evidence="5">Belongs to the BI1 family.</text>
</comment>
<proteinExistence type="inferred from homology"/>
<dbReference type="GO" id="GO:2001234">
    <property type="term" value="P:negative regulation of apoptotic signaling pathway"/>
    <property type="evidence" value="ECO:0007669"/>
    <property type="project" value="TreeGrafter"/>
</dbReference>
<feature type="region of interest" description="Disordered" evidence="6">
    <location>
        <begin position="37"/>
        <end position="73"/>
    </location>
</feature>
<dbReference type="AlphaFoldDB" id="A0A8C4QNN6"/>
<keyword evidence="8" id="KW-1185">Reference proteome</keyword>
<feature type="transmembrane region" description="Helical" evidence="5">
    <location>
        <begin position="221"/>
        <end position="245"/>
    </location>
</feature>
<evidence type="ECO:0000256" key="1">
    <source>
        <dbReference type="ARBA" id="ARBA00004141"/>
    </source>
</evidence>